<dbReference type="AlphaFoldDB" id="A0A7E5X287"/>
<dbReference type="InterPro" id="IPR000961">
    <property type="entry name" value="AGC-kinase_C"/>
</dbReference>
<dbReference type="InterPro" id="IPR008271">
    <property type="entry name" value="Ser/Thr_kinase_AS"/>
</dbReference>
<evidence type="ECO:0000256" key="2">
    <source>
        <dbReference type="ARBA" id="ARBA00022679"/>
    </source>
</evidence>
<dbReference type="InterPro" id="IPR011009">
    <property type="entry name" value="Kinase-like_dom_sf"/>
</dbReference>
<dbReference type="Gene3D" id="1.10.510.10">
    <property type="entry name" value="Transferase(Phosphotransferase) domain 1"/>
    <property type="match status" value="1"/>
</dbReference>
<name>A0A7E5X287_TRINI</name>
<dbReference type="PROSITE" id="PS00108">
    <property type="entry name" value="PROTEIN_KINASE_ST"/>
    <property type="match status" value="1"/>
</dbReference>
<feature type="domain" description="Protein kinase" evidence="6">
    <location>
        <begin position="42"/>
        <end position="296"/>
    </location>
</feature>
<evidence type="ECO:0000313" key="8">
    <source>
        <dbReference type="Proteomes" id="UP000322000"/>
    </source>
</evidence>
<gene>
    <name evidence="9" type="primary">LOC113508440</name>
</gene>
<dbReference type="RefSeq" id="XP_026747295.1">
    <property type="nucleotide sequence ID" value="XM_026891494.1"/>
</dbReference>
<dbReference type="GO" id="GO:0005952">
    <property type="term" value="C:cAMP-dependent protein kinase complex"/>
    <property type="evidence" value="ECO:0007669"/>
    <property type="project" value="TreeGrafter"/>
</dbReference>
<evidence type="ECO:0000256" key="4">
    <source>
        <dbReference type="ARBA" id="ARBA00022777"/>
    </source>
</evidence>
<keyword evidence="2" id="KW-0808">Transferase</keyword>
<dbReference type="GO" id="GO:0007476">
    <property type="term" value="P:imaginal disc-derived wing morphogenesis"/>
    <property type="evidence" value="ECO:0007669"/>
    <property type="project" value="UniProtKB-ARBA"/>
</dbReference>
<keyword evidence="1" id="KW-0723">Serine/threonine-protein kinase</keyword>
<evidence type="ECO:0000259" key="7">
    <source>
        <dbReference type="PROSITE" id="PS51285"/>
    </source>
</evidence>
<evidence type="ECO:0000256" key="3">
    <source>
        <dbReference type="ARBA" id="ARBA00022741"/>
    </source>
</evidence>
<dbReference type="GO" id="GO:0004691">
    <property type="term" value="F:cAMP-dependent protein kinase activity"/>
    <property type="evidence" value="ECO:0007669"/>
    <property type="project" value="TreeGrafter"/>
</dbReference>
<evidence type="ECO:0000313" key="9">
    <source>
        <dbReference type="RefSeq" id="XP_026747295.1"/>
    </source>
</evidence>
<keyword evidence="3" id="KW-0547">Nucleotide-binding</keyword>
<dbReference type="PROSITE" id="PS51285">
    <property type="entry name" value="AGC_KINASE_CTER"/>
    <property type="match status" value="1"/>
</dbReference>
<reference evidence="9" key="1">
    <citation type="submission" date="2025-08" db="UniProtKB">
        <authorList>
            <consortium name="RefSeq"/>
        </authorList>
    </citation>
    <scope>IDENTIFICATION</scope>
</reference>
<dbReference type="SUPFAM" id="SSF56112">
    <property type="entry name" value="Protein kinase-like (PK-like)"/>
    <property type="match status" value="1"/>
</dbReference>
<dbReference type="PANTHER" id="PTHR24353">
    <property type="entry name" value="CYCLIC NUCLEOTIDE-DEPENDENT PROTEIN KINASE"/>
    <property type="match status" value="1"/>
</dbReference>
<evidence type="ECO:0000256" key="5">
    <source>
        <dbReference type="ARBA" id="ARBA00022840"/>
    </source>
</evidence>
<dbReference type="Proteomes" id="UP000322000">
    <property type="component" value="Chromosome 2"/>
</dbReference>
<evidence type="ECO:0000256" key="1">
    <source>
        <dbReference type="ARBA" id="ARBA00022527"/>
    </source>
</evidence>
<dbReference type="PANTHER" id="PTHR24353:SF152">
    <property type="entry name" value="UT01108P-RELATED"/>
    <property type="match status" value="1"/>
</dbReference>
<protein>
    <submittedName>
        <fullName evidence="9">cAMP-dependent protein kinase catalytic subunit-like</fullName>
    </submittedName>
</protein>
<dbReference type="InParanoid" id="A0A7E5X287"/>
<dbReference type="GO" id="GO:0005524">
    <property type="term" value="F:ATP binding"/>
    <property type="evidence" value="ECO:0007669"/>
    <property type="project" value="UniProtKB-KW"/>
</dbReference>
<dbReference type="FunFam" id="1.10.510.10:FF:000005">
    <property type="entry name" value="cAMP-dependent protein kinase catalytic subunit alpha"/>
    <property type="match status" value="1"/>
</dbReference>
<accession>A0A7E5X287</accession>
<dbReference type="GO" id="GO:0005829">
    <property type="term" value="C:cytosol"/>
    <property type="evidence" value="ECO:0007669"/>
    <property type="project" value="TreeGrafter"/>
</dbReference>
<dbReference type="Gene3D" id="3.30.200.20">
    <property type="entry name" value="Phosphorylase Kinase, domain 1"/>
    <property type="match status" value="1"/>
</dbReference>
<organism evidence="8 9">
    <name type="scientific">Trichoplusia ni</name>
    <name type="common">Cabbage looper</name>
    <dbReference type="NCBI Taxonomy" id="7111"/>
    <lineage>
        <taxon>Eukaryota</taxon>
        <taxon>Metazoa</taxon>
        <taxon>Ecdysozoa</taxon>
        <taxon>Arthropoda</taxon>
        <taxon>Hexapoda</taxon>
        <taxon>Insecta</taxon>
        <taxon>Pterygota</taxon>
        <taxon>Neoptera</taxon>
        <taxon>Endopterygota</taxon>
        <taxon>Lepidoptera</taxon>
        <taxon>Glossata</taxon>
        <taxon>Ditrysia</taxon>
        <taxon>Noctuoidea</taxon>
        <taxon>Noctuidae</taxon>
        <taxon>Plusiinae</taxon>
        <taxon>Trichoplusia</taxon>
    </lineage>
</organism>
<evidence type="ECO:0000259" key="6">
    <source>
        <dbReference type="PROSITE" id="PS50011"/>
    </source>
</evidence>
<dbReference type="KEGG" id="tnl:113508440"/>
<dbReference type="InterPro" id="IPR000719">
    <property type="entry name" value="Prot_kinase_dom"/>
</dbReference>
<dbReference type="GO" id="GO:0005634">
    <property type="term" value="C:nucleus"/>
    <property type="evidence" value="ECO:0007669"/>
    <property type="project" value="TreeGrafter"/>
</dbReference>
<dbReference type="PROSITE" id="PS50011">
    <property type="entry name" value="PROTEIN_KINASE_DOM"/>
    <property type="match status" value="1"/>
</dbReference>
<sequence length="349" mass="40532">MSKTTFTLQHHQDHLRYLDMLKEEFLKKFRDPPAPQTSVDQYDKIKAIGNGAYGEVFLVRDKCTFAYHAMKVVDKSVVVERRHVKHLVLEKKILQCVQFPFIVALDDAFKDNVYLYFVLPFIPGGEMFTYIAKYGNFSEDLAKFYAAQMVLALEYLHYCRIIHRDIKPENILINTNGYCKLCDFGFCKIIKKKTWTLCGTPEYLAPEIIMSKGYTFSVDWWALGILIYEMVEGNPPFFASDPSKLYEKVLDGHFKYPENMSQDGKLVIKAFLQSDPLKRLGSKKDGVHDIKSHGWFAETQWSNILHQRMEPPFKPSCETPGDTKNFPDITQPKLQKSSVCLYETEFEDF</sequence>
<keyword evidence="5" id="KW-0067">ATP-binding</keyword>
<proteinExistence type="predicted"/>
<keyword evidence="4" id="KW-0418">Kinase</keyword>
<feature type="domain" description="AGC-kinase C-terminal" evidence="7">
    <location>
        <begin position="297"/>
        <end position="349"/>
    </location>
</feature>
<dbReference type="GeneID" id="113508440"/>
<dbReference type="Pfam" id="PF00069">
    <property type="entry name" value="Pkinase"/>
    <property type="match status" value="1"/>
</dbReference>
<keyword evidence="8" id="KW-1185">Reference proteome</keyword>
<dbReference type="SMART" id="SM00220">
    <property type="entry name" value="S_TKc"/>
    <property type="match status" value="1"/>
</dbReference>